<dbReference type="InterPro" id="IPR051781">
    <property type="entry name" value="Metallo-dep_Hydrolase"/>
</dbReference>
<sequence>MIKINSVNWIDLKNGKIEMRDVEIPSEADAVIDGAGKYMMPGLVDMHTHISPLSAKHYLASGVTSVRNTGGNYELIQMVDDMAPNTYATYRFIDGDPGLWGPTSYGTVSTNDMDTAVEAVEELHAQGAKFIKVYGNIQADVLEAVVEKGEALGLEVAADLLHTKSIDAMKAAEYGVKWLEHASSIIQHLFPGYHTQLSDEDFAAIAGKPMDEDKLKGLLLYLMENEVKIVPTLTLYRHLAEGRVFNPPELDASRQMKLLGSDEMLSIDAQFRSIDDQISRELRKRQKWEYEQVKWITEKYLEMGGEVYIGTDAPAGTWVYPGFSMVEELNAFRDFGLDNFEILKKATIEAKKVIGENEGYILLNSNPIERLENILEIDTVFVAGKAFTWDEIAEHQVDGDGMREVFESLEAKYN</sequence>
<proteinExistence type="predicted"/>
<dbReference type="PANTHER" id="PTHR43135:SF3">
    <property type="entry name" value="ALPHA-D-RIBOSE 1-METHYLPHOSPHONATE 5-TRIPHOSPHATE DIPHOSPHATASE"/>
    <property type="match status" value="1"/>
</dbReference>
<dbReference type="AlphaFoldDB" id="A0A265E5N2"/>
<reference evidence="1 2" key="1">
    <citation type="submission" date="2017-07" db="EMBL/GenBank/DDBJ databases">
        <title>Shotgun whole genome sequences of three halophilic bacterial isolates.</title>
        <authorList>
            <person name="Pozzo T."/>
            <person name="Higdon S.M."/>
            <person name="Quillaguaman J."/>
        </authorList>
    </citation>
    <scope>NUCLEOTIDE SEQUENCE [LARGE SCALE GENOMIC DNA]</scope>
    <source>
        <strain evidence="1 2">BU-1</strain>
    </source>
</reference>
<organism evidence="1 2">
    <name type="scientific">Salinicoccus roseus</name>
    <dbReference type="NCBI Taxonomy" id="45670"/>
    <lineage>
        <taxon>Bacteria</taxon>
        <taxon>Bacillati</taxon>
        <taxon>Bacillota</taxon>
        <taxon>Bacilli</taxon>
        <taxon>Bacillales</taxon>
        <taxon>Staphylococcaceae</taxon>
        <taxon>Salinicoccus</taxon>
    </lineage>
</organism>
<dbReference type="EMBL" id="NPEZ01000004">
    <property type="protein sequence ID" value="OZT76746.1"/>
    <property type="molecule type" value="Genomic_DNA"/>
</dbReference>
<dbReference type="PANTHER" id="PTHR43135">
    <property type="entry name" value="ALPHA-D-RIBOSE 1-METHYLPHOSPHONATE 5-TRIPHOSPHATE DIPHOSPHATASE"/>
    <property type="match status" value="1"/>
</dbReference>
<dbReference type="Gene3D" id="2.30.40.10">
    <property type="entry name" value="Urease, subunit C, domain 1"/>
    <property type="match status" value="1"/>
</dbReference>
<evidence type="ECO:0008006" key="3">
    <source>
        <dbReference type="Google" id="ProtNLM"/>
    </source>
</evidence>
<name>A0A265E5N2_9STAP</name>
<gene>
    <name evidence="1" type="ORF">CFN03_09795</name>
</gene>
<protein>
    <recommendedName>
        <fullName evidence="3">Amidohydrolase-related domain-containing protein</fullName>
    </recommendedName>
</protein>
<evidence type="ECO:0000313" key="1">
    <source>
        <dbReference type="EMBL" id="OZT76746.1"/>
    </source>
</evidence>
<dbReference type="InterPro" id="IPR032466">
    <property type="entry name" value="Metal_Hydrolase"/>
</dbReference>
<dbReference type="GO" id="GO:0016810">
    <property type="term" value="F:hydrolase activity, acting on carbon-nitrogen (but not peptide) bonds"/>
    <property type="evidence" value="ECO:0007669"/>
    <property type="project" value="InterPro"/>
</dbReference>
<dbReference type="Gene3D" id="3.30.110.90">
    <property type="entry name" value="Amidohydrolase"/>
    <property type="match status" value="1"/>
</dbReference>
<dbReference type="Gene3D" id="1.20.58.520">
    <property type="entry name" value="Amidohydrolase"/>
    <property type="match status" value="1"/>
</dbReference>
<dbReference type="InterPro" id="IPR011059">
    <property type="entry name" value="Metal-dep_hydrolase_composite"/>
</dbReference>
<dbReference type="RefSeq" id="WP_094906868.1">
    <property type="nucleotide sequence ID" value="NZ_NPEZ01000004.1"/>
</dbReference>
<dbReference type="Gene3D" id="3.40.50.10910">
    <property type="entry name" value="Amidohydrolase"/>
    <property type="match status" value="1"/>
</dbReference>
<evidence type="ECO:0000313" key="2">
    <source>
        <dbReference type="Proteomes" id="UP000216682"/>
    </source>
</evidence>
<accession>A0A265E5N2</accession>
<dbReference type="SUPFAM" id="SSF51556">
    <property type="entry name" value="Metallo-dependent hydrolases"/>
    <property type="match status" value="1"/>
</dbReference>
<comment type="caution">
    <text evidence="1">The sequence shown here is derived from an EMBL/GenBank/DDBJ whole genome shotgun (WGS) entry which is preliminary data.</text>
</comment>
<dbReference type="Proteomes" id="UP000216682">
    <property type="component" value="Unassembled WGS sequence"/>
</dbReference>